<protein>
    <recommendedName>
        <fullName evidence="7">Transmembrane 9 superfamily member</fullName>
    </recommendedName>
</protein>
<evidence type="ECO:0000256" key="5">
    <source>
        <dbReference type="ARBA" id="ARBA00022989"/>
    </source>
</evidence>
<keyword evidence="5 7" id="KW-1133">Transmembrane helix</keyword>
<feature type="transmembrane region" description="Helical" evidence="7">
    <location>
        <begin position="472"/>
        <end position="492"/>
    </location>
</feature>
<dbReference type="PANTHER" id="PTHR10766">
    <property type="entry name" value="TRANSMEMBRANE 9 SUPERFAMILY PROTEIN"/>
    <property type="match status" value="1"/>
</dbReference>
<dbReference type="GO" id="GO:0072657">
    <property type="term" value="P:protein localization to membrane"/>
    <property type="evidence" value="ECO:0007669"/>
    <property type="project" value="TreeGrafter"/>
</dbReference>
<feature type="transmembrane region" description="Helical" evidence="7">
    <location>
        <begin position="580"/>
        <end position="609"/>
    </location>
</feature>
<keyword evidence="4 7" id="KW-0732">Signal</keyword>
<reference evidence="9 10" key="1">
    <citation type="journal article" date="2014" name="BMC Biol.">
        <title>A comprehensive evaluation of rodent malaria parasite genomes and gene expression.</title>
        <authorList>
            <person name="Otto T.D."/>
            <person name="Bohme U."/>
            <person name="Jackson A.P."/>
            <person name="Hunt M."/>
            <person name="Franke-Fayard B."/>
            <person name="Hoeijmakers W.A."/>
            <person name="Religa A.A."/>
            <person name="Robertson L."/>
            <person name="Sanders M."/>
            <person name="Ogun S.A."/>
            <person name="Cunningham D."/>
            <person name="Erhart A."/>
            <person name="Billker O."/>
            <person name="Khan S.M."/>
            <person name="Stunnenberg H.G."/>
            <person name="Langhorne J."/>
            <person name="Holder A.A."/>
            <person name="Waters A.P."/>
            <person name="Newbold C.I."/>
            <person name="Pain A."/>
            <person name="Berriman M."/>
            <person name="Janse C.J."/>
        </authorList>
    </citation>
    <scope>NUCLEOTIDE SEQUENCE [LARGE SCALE GENOMIC DNA]</scope>
    <source>
        <strain evidence="9 10">AS</strain>
    </source>
</reference>
<sequence length="619" mass="72893">MLCRFFWIQVFFWLSIYFVKNGDAYLPGMSPTAYKEGDNVVINIKNLSSRRAVTSLNYFSFPLCSSNNNNKKGERTPNIFKIISGDTLYNSFIETKFKKNKTCANYCEILINDDVYNKYKYLILYNYNIIYTTDNMDIFREDPRRKGLYYSGIPIGFIKDGQYHLYNYYKIKILYNSAKPNSDSHYIVGFEVNPVSHDFADNDTCTNNGTSFIMEKNKKVIFKYDIVYEKSDNSYQHRSEHYYRNLNDQSMIHWFSIINSIILIVLLSGFISTILIKTLHKDINKYNRINTNIFETDDLDDRGWKLVHGDVFRKPRNSTFFSAFIGVGIQLIFMIIVCAIISFIGIYKYKQRYRYVQIMFFIWIFISSISGYASSRLYKLFRSKHVKLTVFRTSMIYPFILFIIFFLINIVLKYENSNTAISFSSLIFVCILWFGISIPLICLGSYIGNKKKPTELPVRVNNIPRHIPKQPLLNSFFVSSILVGLVLFATMYTELFFLFTSLWKRNMYYLVGFLFLVIFLLGLLSAQLSIAITYYTLSCEDYNWWWKSFFAPGFSGIFLFLYSIYYFFSKLSIYTFSETFIYFAYSFIMSYTCFIYTGTAGFIASFIFLKKIYSSIKID</sequence>
<dbReference type="KEGG" id="pcb:PCHAS_0505700"/>
<dbReference type="EMBL" id="LK022882">
    <property type="protein sequence ID" value="VTZ67394.1"/>
    <property type="molecule type" value="Genomic_DNA"/>
</dbReference>
<dbReference type="RefSeq" id="XP_016655158.1">
    <property type="nucleotide sequence ID" value="XM_016800112.1"/>
</dbReference>
<feature type="transmembrane region" description="Helical" evidence="7">
    <location>
        <begin position="420"/>
        <end position="443"/>
    </location>
</feature>
<name>A0A077X8H0_PLACU</name>
<feature type="signal peptide" evidence="7">
    <location>
        <begin position="1"/>
        <end position="24"/>
    </location>
</feature>
<dbReference type="OrthoDB" id="1666796at2759"/>
<feature type="transmembrane region" description="Helical" evidence="7">
    <location>
        <begin position="549"/>
        <end position="568"/>
    </location>
</feature>
<evidence type="ECO:0000256" key="1">
    <source>
        <dbReference type="ARBA" id="ARBA00004141"/>
    </source>
</evidence>
<organism evidence="9 10">
    <name type="scientific">Plasmodium chabaudi chabaudi</name>
    <dbReference type="NCBI Taxonomy" id="31271"/>
    <lineage>
        <taxon>Eukaryota</taxon>
        <taxon>Sar</taxon>
        <taxon>Alveolata</taxon>
        <taxon>Apicomplexa</taxon>
        <taxon>Aconoidasida</taxon>
        <taxon>Haemosporida</taxon>
        <taxon>Plasmodiidae</taxon>
        <taxon>Plasmodium</taxon>
        <taxon>Plasmodium (Vinckeia)</taxon>
    </lineage>
</organism>
<dbReference type="Proteomes" id="UP000071118">
    <property type="component" value="Chromosome 5"/>
</dbReference>
<dbReference type="GO" id="GO:0016020">
    <property type="term" value="C:membrane"/>
    <property type="evidence" value="ECO:0007669"/>
    <property type="project" value="UniProtKB-SubCell"/>
</dbReference>
<dbReference type="Pfam" id="PF02990">
    <property type="entry name" value="EMP70"/>
    <property type="match status" value="1"/>
</dbReference>
<dbReference type="GeneID" id="3491542"/>
<keyword evidence="6 7" id="KW-0472">Membrane</keyword>
<dbReference type="EMBL" id="LT608157">
    <property type="protein sequence ID" value="SCM00010.1"/>
    <property type="molecule type" value="Genomic_DNA"/>
</dbReference>
<proteinExistence type="inferred from homology"/>
<reference evidence="9" key="3">
    <citation type="submission" date="2019-05" db="EMBL/GenBank/DDBJ databases">
        <authorList>
            <consortium name="Pathogen Informatics"/>
        </authorList>
    </citation>
    <scope>NUCLEOTIDE SEQUENCE</scope>
    <source>
        <strain evidence="9">AS</strain>
        <strain evidence="8 11">CB</strain>
    </source>
</reference>
<dbReference type="PANTHER" id="PTHR10766:SF111">
    <property type="entry name" value="TRANSMEMBRANE 9 SUPERFAMILY MEMBER 2"/>
    <property type="match status" value="1"/>
</dbReference>
<evidence type="ECO:0000256" key="6">
    <source>
        <dbReference type="ARBA" id="ARBA00023136"/>
    </source>
</evidence>
<dbReference type="Proteomes" id="UP000195489">
    <property type="component" value="Chromosome 5"/>
</dbReference>
<evidence type="ECO:0000256" key="2">
    <source>
        <dbReference type="ARBA" id="ARBA00005227"/>
    </source>
</evidence>
<keyword evidence="3 7" id="KW-0812">Transmembrane</keyword>
<feature type="transmembrane region" description="Helical" evidence="7">
    <location>
        <begin position="507"/>
        <end position="537"/>
    </location>
</feature>
<evidence type="ECO:0000256" key="7">
    <source>
        <dbReference type="RuleBase" id="RU363079"/>
    </source>
</evidence>
<accession>A0A077X8H0</accession>
<evidence type="ECO:0000313" key="10">
    <source>
        <dbReference type="Proteomes" id="UP000071118"/>
    </source>
</evidence>
<feature type="transmembrane region" description="Helical" evidence="7">
    <location>
        <begin position="353"/>
        <end position="374"/>
    </location>
</feature>
<feature type="transmembrane region" description="Helical" evidence="7">
    <location>
        <begin position="395"/>
        <end position="414"/>
    </location>
</feature>
<comment type="similarity">
    <text evidence="2 7">Belongs to the nonaspanin (TM9SF) (TC 9.A.2) family.</text>
</comment>
<dbReference type="VEuPathDB" id="PlasmoDB:PCHAS_0505700"/>
<dbReference type="InterPro" id="IPR004240">
    <property type="entry name" value="EMP70"/>
</dbReference>
<evidence type="ECO:0000256" key="4">
    <source>
        <dbReference type="ARBA" id="ARBA00022729"/>
    </source>
</evidence>
<dbReference type="GO" id="GO:0005737">
    <property type="term" value="C:cytoplasm"/>
    <property type="evidence" value="ECO:0007669"/>
    <property type="project" value="UniProtKB-ARBA"/>
</dbReference>
<feature type="transmembrane region" description="Helical" evidence="7">
    <location>
        <begin position="320"/>
        <end position="347"/>
    </location>
</feature>
<reference evidence="9" key="2">
    <citation type="submission" date="2014-05" db="EMBL/GenBank/DDBJ databases">
        <authorList>
            <person name="Aslett M.A."/>
            <person name="De Silva N."/>
        </authorList>
    </citation>
    <scope>NUCLEOTIDE SEQUENCE</scope>
    <source>
        <strain evidence="9">AS</strain>
    </source>
</reference>
<comment type="subcellular location">
    <subcellularLocation>
        <location evidence="1">Membrane</location>
        <topology evidence="1">Multi-pass membrane protein</topology>
    </subcellularLocation>
</comment>
<keyword evidence="10" id="KW-1185">Reference proteome</keyword>
<gene>
    <name evidence="9" type="ORF">PCHAS_0505700</name>
    <name evidence="8" type="ORF">PCHCB_000071300</name>
</gene>
<evidence type="ECO:0000313" key="11">
    <source>
        <dbReference type="Proteomes" id="UP000195489"/>
    </source>
</evidence>
<dbReference type="AlphaFoldDB" id="A0A077X8H0"/>
<evidence type="ECO:0000256" key="3">
    <source>
        <dbReference type="ARBA" id="ARBA00022692"/>
    </source>
</evidence>
<evidence type="ECO:0000313" key="9">
    <source>
        <dbReference type="EMBL" id="VTZ67394.1"/>
    </source>
</evidence>
<feature type="chain" id="PRO_5014483452" description="Transmembrane 9 superfamily member" evidence="7">
    <location>
        <begin position="25"/>
        <end position="619"/>
    </location>
</feature>
<evidence type="ECO:0000313" key="8">
    <source>
        <dbReference type="EMBL" id="SCM00010.1"/>
    </source>
</evidence>
<feature type="transmembrane region" description="Helical" evidence="7">
    <location>
        <begin position="251"/>
        <end position="276"/>
    </location>
</feature>